<evidence type="ECO:0008006" key="10">
    <source>
        <dbReference type="Google" id="ProtNLM"/>
    </source>
</evidence>
<evidence type="ECO:0000256" key="2">
    <source>
        <dbReference type="ARBA" id="ARBA00022448"/>
    </source>
</evidence>
<name>A0A099KE44_COLPS</name>
<dbReference type="Pfam" id="PF13520">
    <property type="entry name" value="AA_permease_2"/>
    <property type="match status" value="1"/>
</dbReference>
<dbReference type="PIRSF" id="PIRSF006060">
    <property type="entry name" value="AA_transporter"/>
    <property type="match status" value="1"/>
</dbReference>
<dbReference type="AlphaFoldDB" id="A0A099KE44"/>
<keyword evidence="2" id="KW-0813">Transport</keyword>
<evidence type="ECO:0000256" key="4">
    <source>
        <dbReference type="ARBA" id="ARBA00022692"/>
    </source>
</evidence>
<evidence type="ECO:0000256" key="5">
    <source>
        <dbReference type="ARBA" id="ARBA00022989"/>
    </source>
</evidence>
<dbReference type="EMBL" id="JQED01000046">
    <property type="protein sequence ID" value="KGJ88560.1"/>
    <property type="molecule type" value="Genomic_DNA"/>
</dbReference>
<keyword evidence="4 7" id="KW-0812">Transmembrane</keyword>
<feature type="transmembrane region" description="Helical" evidence="7">
    <location>
        <begin position="16"/>
        <end position="35"/>
    </location>
</feature>
<proteinExistence type="predicted"/>
<evidence type="ECO:0000313" key="8">
    <source>
        <dbReference type="EMBL" id="KGJ88560.1"/>
    </source>
</evidence>
<protein>
    <recommendedName>
        <fullName evidence="10">Amino acid permease</fullName>
    </recommendedName>
</protein>
<dbReference type="Gene3D" id="1.20.1740.10">
    <property type="entry name" value="Amino acid/polyamine transporter I"/>
    <property type="match status" value="1"/>
</dbReference>
<keyword evidence="3" id="KW-1003">Cell membrane</keyword>
<feature type="transmembrane region" description="Helical" evidence="7">
    <location>
        <begin position="41"/>
        <end position="58"/>
    </location>
</feature>
<keyword evidence="5 7" id="KW-1133">Transmembrane helix</keyword>
<dbReference type="InterPro" id="IPR002293">
    <property type="entry name" value="AA/rel_permease1"/>
</dbReference>
<comment type="subcellular location">
    <subcellularLocation>
        <location evidence="1">Cell membrane</location>
        <topology evidence="1">Multi-pass membrane protein</topology>
    </subcellularLocation>
</comment>
<feature type="transmembrane region" description="Helical" evidence="7">
    <location>
        <begin position="331"/>
        <end position="352"/>
    </location>
</feature>
<evidence type="ECO:0000256" key="7">
    <source>
        <dbReference type="SAM" id="Phobius"/>
    </source>
</evidence>
<dbReference type="GO" id="GO:0022857">
    <property type="term" value="F:transmembrane transporter activity"/>
    <property type="evidence" value="ECO:0007669"/>
    <property type="project" value="InterPro"/>
</dbReference>
<feature type="transmembrane region" description="Helical" evidence="7">
    <location>
        <begin position="121"/>
        <end position="142"/>
    </location>
</feature>
<feature type="transmembrane region" description="Helical" evidence="7">
    <location>
        <begin position="154"/>
        <end position="173"/>
    </location>
</feature>
<keyword evidence="6 7" id="KW-0472">Membrane</keyword>
<dbReference type="GO" id="GO:0005886">
    <property type="term" value="C:plasma membrane"/>
    <property type="evidence" value="ECO:0007669"/>
    <property type="project" value="UniProtKB-SubCell"/>
</dbReference>
<dbReference type="RefSeq" id="WP_033095076.1">
    <property type="nucleotide sequence ID" value="NZ_JQED01000046.1"/>
</dbReference>
<comment type="caution">
    <text evidence="8">The sequence shown here is derived from an EMBL/GenBank/DDBJ whole genome shotgun (WGS) entry which is preliminary data.</text>
</comment>
<gene>
    <name evidence="8" type="ORF">ND2E_4095</name>
</gene>
<feature type="transmembrane region" description="Helical" evidence="7">
    <location>
        <begin position="90"/>
        <end position="115"/>
    </location>
</feature>
<sequence length="467" mass="50215">MSEQHLHEKTLGKRDIFLFCISAVLLLDTLAAGAVMGPTVIFWWVLLTIFFLVPFGAISTELGSAYPEQGGIYAWVKRAYGQKMASRISWYYWSNVAVWVPAIFILFAGVFSQIFMPDMSLTAQITMGVILIWVVVFVNIVALNVGKWIPNIGAAIKLVIFALLIIGGILYGMEHGIANEFTLATMIPSTENGGLSLQYLPAVVYGMLGFELASASSAEMKDPRKDLPKAVFSSIAVVVGAYILATTAILIAQPADKVDVVDGLMDTLGQFFGGTPLGDAFVVILGVGALYTFFSNGATWAMGANRAAAEAAIDNELPALFAVESKHGTPVGASILLGISASVLLILYGVMAGNNEDLFWSLFAFSGVIFMLPYVAVCTAFVKIRQQHIGVNGKIAEDGTFRFPGNPNFVKACAYLCATILAVTITLFIYIPGEGIAWEVLWGALSVIFLGEVVTYRGMKKMKASTV</sequence>
<evidence type="ECO:0000256" key="1">
    <source>
        <dbReference type="ARBA" id="ARBA00004651"/>
    </source>
</evidence>
<dbReference type="Proteomes" id="UP000029843">
    <property type="component" value="Unassembled WGS sequence"/>
</dbReference>
<feature type="transmembrane region" description="Helical" evidence="7">
    <location>
        <begin position="436"/>
        <end position="456"/>
    </location>
</feature>
<reference evidence="8 9" key="1">
    <citation type="submission" date="2014-08" db="EMBL/GenBank/DDBJ databases">
        <title>Genomic and Phenotypic Diversity of Colwellia psychrerythraea strains from Disparate Marine Basins.</title>
        <authorList>
            <person name="Techtmann S.M."/>
            <person name="Stelling S.C."/>
            <person name="Utturkar S.M."/>
            <person name="Alshibli N."/>
            <person name="Harris A."/>
            <person name="Brown S.D."/>
            <person name="Hazen T.C."/>
        </authorList>
    </citation>
    <scope>NUCLEOTIDE SEQUENCE [LARGE SCALE GENOMIC DNA]</scope>
    <source>
        <strain evidence="8 9">ND2E</strain>
    </source>
</reference>
<evidence type="ECO:0000256" key="6">
    <source>
        <dbReference type="ARBA" id="ARBA00023136"/>
    </source>
</evidence>
<dbReference type="PANTHER" id="PTHR42770">
    <property type="entry name" value="AMINO ACID TRANSPORTER-RELATED"/>
    <property type="match status" value="1"/>
</dbReference>
<feature type="transmembrane region" description="Helical" evidence="7">
    <location>
        <begin position="230"/>
        <end position="251"/>
    </location>
</feature>
<dbReference type="PATRIC" id="fig|28229.4.peg.3434"/>
<evidence type="ECO:0000256" key="3">
    <source>
        <dbReference type="ARBA" id="ARBA00022475"/>
    </source>
</evidence>
<dbReference type="PANTHER" id="PTHR42770:SF15">
    <property type="entry name" value="GLUTAMATE_GAMMA-AMINOBUTYRATE ANTIPORTER-RELATED"/>
    <property type="match status" value="1"/>
</dbReference>
<organism evidence="8 9">
    <name type="scientific">Colwellia psychrerythraea</name>
    <name type="common">Vibrio psychroerythus</name>
    <dbReference type="NCBI Taxonomy" id="28229"/>
    <lineage>
        <taxon>Bacteria</taxon>
        <taxon>Pseudomonadati</taxon>
        <taxon>Pseudomonadota</taxon>
        <taxon>Gammaproteobacteria</taxon>
        <taxon>Alteromonadales</taxon>
        <taxon>Colwelliaceae</taxon>
        <taxon>Colwellia</taxon>
    </lineage>
</organism>
<accession>A0A099KE44</accession>
<dbReference type="OrthoDB" id="9762947at2"/>
<evidence type="ECO:0000313" key="9">
    <source>
        <dbReference type="Proteomes" id="UP000029843"/>
    </source>
</evidence>
<feature type="transmembrane region" description="Helical" evidence="7">
    <location>
        <begin position="358"/>
        <end position="382"/>
    </location>
</feature>
<dbReference type="InterPro" id="IPR050367">
    <property type="entry name" value="APC_superfamily"/>
</dbReference>
<feature type="transmembrane region" description="Helical" evidence="7">
    <location>
        <begin position="412"/>
        <end position="430"/>
    </location>
</feature>
<feature type="transmembrane region" description="Helical" evidence="7">
    <location>
        <begin position="199"/>
        <end position="218"/>
    </location>
</feature>
<feature type="transmembrane region" description="Helical" evidence="7">
    <location>
        <begin position="271"/>
        <end position="294"/>
    </location>
</feature>